<evidence type="ECO:0000313" key="2">
    <source>
        <dbReference type="EMBL" id="MBK0371016.1"/>
    </source>
</evidence>
<reference evidence="2" key="1">
    <citation type="submission" date="2020-12" db="EMBL/GenBank/DDBJ databases">
        <title>Bacterial novel species Flavobacterium sp. SE-1-e isolated from soil.</title>
        <authorList>
            <person name="Jung H.-Y."/>
        </authorList>
    </citation>
    <scope>NUCLEOTIDE SEQUENCE</scope>
    <source>
        <strain evidence="2">SE-1-e</strain>
    </source>
</reference>
<comment type="caution">
    <text evidence="2">The sequence shown here is derived from an EMBL/GenBank/DDBJ whole genome shotgun (WGS) entry which is preliminary data.</text>
</comment>
<evidence type="ECO:0000256" key="1">
    <source>
        <dbReference type="SAM" id="Phobius"/>
    </source>
</evidence>
<sequence>MTLYNAAFEKFNHSFISSATLSILVQSCLGGAAAMTILANGTSKLQMIQLAVVVLACILANTSILAQLNHKLIFKFIGSSIIISILLLVANHFFI</sequence>
<dbReference type="Proteomes" id="UP000609172">
    <property type="component" value="Unassembled WGS sequence"/>
</dbReference>
<keyword evidence="1" id="KW-1133">Transmembrane helix</keyword>
<keyword evidence="3" id="KW-1185">Reference proteome</keyword>
<gene>
    <name evidence="2" type="ORF">I5M07_14360</name>
</gene>
<evidence type="ECO:0000313" key="3">
    <source>
        <dbReference type="Proteomes" id="UP000609172"/>
    </source>
</evidence>
<keyword evidence="1" id="KW-0472">Membrane</keyword>
<accession>A0A934PR17</accession>
<feature type="transmembrane region" description="Helical" evidence="1">
    <location>
        <begin position="15"/>
        <end position="35"/>
    </location>
</feature>
<organism evidence="2 3">
    <name type="scientific">Flavobacterium agrisoli</name>
    <dbReference type="NCBI Taxonomy" id="2793066"/>
    <lineage>
        <taxon>Bacteria</taxon>
        <taxon>Pseudomonadati</taxon>
        <taxon>Bacteroidota</taxon>
        <taxon>Flavobacteriia</taxon>
        <taxon>Flavobacteriales</taxon>
        <taxon>Flavobacteriaceae</taxon>
        <taxon>Flavobacterium</taxon>
    </lineage>
</organism>
<protein>
    <submittedName>
        <fullName evidence="2">Uncharacterized protein</fullName>
    </submittedName>
</protein>
<name>A0A934PR17_9FLAO</name>
<dbReference type="RefSeq" id="WP_200107139.1">
    <property type="nucleotide sequence ID" value="NZ_JAEHFV010000007.1"/>
</dbReference>
<dbReference type="EMBL" id="JAEHFV010000007">
    <property type="protein sequence ID" value="MBK0371016.1"/>
    <property type="molecule type" value="Genomic_DNA"/>
</dbReference>
<dbReference type="AlphaFoldDB" id="A0A934PR17"/>
<feature type="transmembrane region" description="Helical" evidence="1">
    <location>
        <begin position="47"/>
        <end position="66"/>
    </location>
</feature>
<keyword evidence="1" id="KW-0812">Transmembrane</keyword>
<proteinExistence type="predicted"/>
<feature type="transmembrane region" description="Helical" evidence="1">
    <location>
        <begin position="72"/>
        <end position="94"/>
    </location>
</feature>